<keyword evidence="2" id="KW-1185">Reference proteome</keyword>
<comment type="caution">
    <text evidence="1">The sequence shown here is derived from an EMBL/GenBank/DDBJ whole genome shotgun (WGS) entry which is preliminary data.</text>
</comment>
<reference evidence="1 2" key="1">
    <citation type="submission" date="2021-06" db="EMBL/GenBank/DDBJ databases">
        <title>Caerostris extrusa draft genome.</title>
        <authorList>
            <person name="Kono N."/>
            <person name="Arakawa K."/>
        </authorList>
    </citation>
    <scope>NUCLEOTIDE SEQUENCE [LARGE SCALE GENOMIC DNA]</scope>
</reference>
<evidence type="ECO:0000313" key="1">
    <source>
        <dbReference type="EMBL" id="GIY21112.1"/>
    </source>
</evidence>
<dbReference type="EMBL" id="BPLR01007963">
    <property type="protein sequence ID" value="GIY21112.1"/>
    <property type="molecule type" value="Genomic_DNA"/>
</dbReference>
<dbReference type="AlphaFoldDB" id="A0AAV4RIH4"/>
<sequence>MARVQNQPCHKPRPSLSATSVQSSIGRIYHTLTIPTKRFGPWNYFLILQWGLSSFRNALFLLTWGLQIPRG</sequence>
<evidence type="ECO:0000313" key="2">
    <source>
        <dbReference type="Proteomes" id="UP001054945"/>
    </source>
</evidence>
<organism evidence="1 2">
    <name type="scientific">Caerostris extrusa</name>
    <name type="common">Bark spider</name>
    <name type="synonym">Caerostris bankana</name>
    <dbReference type="NCBI Taxonomy" id="172846"/>
    <lineage>
        <taxon>Eukaryota</taxon>
        <taxon>Metazoa</taxon>
        <taxon>Ecdysozoa</taxon>
        <taxon>Arthropoda</taxon>
        <taxon>Chelicerata</taxon>
        <taxon>Arachnida</taxon>
        <taxon>Araneae</taxon>
        <taxon>Araneomorphae</taxon>
        <taxon>Entelegynae</taxon>
        <taxon>Araneoidea</taxon>
        <taxon>Araneidae</taxon>
        <taxon>Caerostris</taxon>
    </lineage>
</organism>
<gene>
    <name evidence="1" type="ORF">CEXT_614361</name>
</gene>
<protein>
    <submittedName>
        <fullName evidence="1">Uncharacterized protein</fullName>
    </submittedName>
</protein>
<dbReference type="Proteomes" id="UP001054945">
    <property type="component" value="Unassembled WGS sequence"/>
</dbReference>
<proteinExistence type="predicted"/>
<accession>A0AAV4RIH4</accession>
<name>A0AAV4RIH4_CAEEX</name>